<accession>S3BV64</accession>
<dbReference type="PANTHER" id="PTHR36206:SF12">
    <property type="entry name" value="ASPERCRYPTIN BIOSYNTHESIS CLUSTER-SPECIFIC TRANSCRIPTION REGULATOR ATNN-RELATED"/>
    <property type="match status" value="1"/>
</dbReference>
<dbReference type="GO" id="GO:0003677">
    <property type="term" value="F:DNA binding"/>
    <property type="evidence" value="ECO:0007669"/>
    <property type="project" value="UniProtKB-KW"/>
</dbReference>
<evidence type="ECO:0000256" key="2">
    <source>
        <dbReference type="ARBA" id="ARBA00022833"/>
    </source>
</evidence>
<evidence type="ECO:0000313" key="8">
    <source>
        <dbReference type="Proteomes" id="UP000016923"/>
    </source>
</evidence>
<dbReference type="EMBL" id="KE148161">
    <property type="protein sequence ID" value="EPE04417.1"/>
    <property type="molecule type" value="Genomic_DNA"/>
</dbReference>
<dbReference type="eggNOG" id="KOG0504">
    <property type="taxonomic scope" value="Eukaryota"/>
</dbReference>
<dbReference type="AlphaFoldDB" id="S3BV64"/>
<gene>
    <name evidence="7" type="ORF">F503_01421</name>
</gene>
<keyword evidence="5" id="KW-0804">Transcription</keyword>
<protein>
    <submittedName>
        <fullName evidence="7">C6 zinc finger domain protein</fullName>
    </submittedName>
</protein>
<evidence type="ECO:0000256" key="3">
    <source>
        <dbReference type="ARBA" id="ARBA00023015"/>
    </source>
</evidence>
<name>S3BV64_OPHP1</name>
<keyword evidence="6" id="KW-0539">Nucleus</keyword>
<keyword evidence="8" id="KW-1185">Reference proteome</keyword>
<organism evidence="7 8">
    <name type="scientific">Ophiostoma piceae (strain UAMH 11346)</name>
    <name type="common">Sap stain fungus</name>
    <dbReference type="NCBI Taxonomy" id="1262450"/>
    <lineage>
        <taxon>Eukaryota</taxon>
        <taxon>Fungi</taxon>
        <taxon>Dikarya</taxon>
        <taxon>Ascomycota</taxon>
        <taxon>Pezizomycotina</taxon>
        <taxon>Sordariomycetes</taxon>
        <taxon>Sordariomycetidae</taxon>
        <taxon>Ophiostomatales</taxon>
        <taxon>Ophiostomataceae</taxon>
        <taxon>Ophiostoma</taxon>
    </lineage>
</organism>
<dbReference type="OrthoDB" id="3598904at2759"/>
<proteinExistence type="predicted"/>
<dbReference type="HOGENOM" id="CLU_011409_6_0_1"/>
<dbReference type="Proteomes" id="UP000016923">
    <property type="component" value="Unassembled WGS sequence"/>
</dbReference>
<sequence length="468" mass="51383">MATSYASDPLEARSLMFFVERTITQFQTFFPDDFWNSHVLQFALSQDSIRHALISLAAHHERYLRPDTPHAPSTKTMAAFALPFLPPEQRAAAHAQAIADSPPPDDVPTDTAFALKQHNLAITALLAGGDPSKSIHVHLVSCLIFICIQALQGELLSAINLFKHGLGLIKALYRQQNDAEAIGATLGAPPSAGSTGIESIASAVVAFLSRFAVQVALLAGDMDPQISMTYLSGISKRPTLSPVTKFHSLVDARESILNLAILILSNYSRTAEGRSYGTTRLEWWTQAYDALVADQGDKLPKRGIALLELHCTYLHTHLKVPDVVAGENMLDCLTDEYSNIVTLAEQVVKLQGGKIERNPRSAVPEFHMDLGVIPVMFSIVLRCRDQTVRRRALNVLRNNRLQEGIWDSSLTLQASERIVMLEESSIAAGAQLSPSRVTSVQVVLDAEQKEATLQYGLEGHTFEEVLNW</sequence>
<evidence type="ECO:0000256" key="1">
    <source>
        <dbReference type="ARBA" id="ARBA00022723"/>
    </source>
</evidence>
<dbReference type="STRING" id="1262450.S3BV64"/>
<dbReference type="OMA" id="KRIAVQF"/>
<reference evidence="7 8" key="1">
    <citation type="journal article" date="2013" name="BMC Genomics">
        <title>The genome and transcriptome of the pine saprophyte Ophiostoma piceae, and a comparison with the bark beetle-associated pine pathogen Grosmannia clavigera.</title>
        <authorList>
            <person name="Haridas S."/>
            <person name="Wang Y."/>
            <person name="Lim L."/>
            <person name="Massoumi Alamouti S."/>
            <person name="Jackman S."/>
            <person name="Docking R."/>
            <person name="Robertson G."/>
            <person name="Birol I."/>
            <person name="Bohlmann J."/>
            <person name="Breuil C."/>
        </authorList>
    </citation>
    <scope>NUCLEOTIDE SEQUENCE [LARGE SCALE GENOMIC DNA]</scope>
    <source>
        <strain evidence="7 8">UAMH 11346</strain>
    </source>
</reference>
<dbReference type="InterPro" id="IPR052360">
    <property type="entry name" value="Transcr_Regulatory_Proteins"/>
</dbReference>
<evidence type="ECO:0000313" key="7">
    <source>
        <dbReference type="EMBL" id="EPE04417.1"/>
    </source>
</evidence>
<dbReference type="GO" id="GO:0046872">
    <property type="term" value="F:metal ion binding"/>
    <property type="evidence" value="ECO:0007669"/>
    <property type="project" value="UniProtKB-KW"/>
</dbReference>
<evidence type="ECO:0000256" key="4">
    <source>
        <dbReference type="ARBA" id="ARBA00023125"/>
    </source>
</evidence>
<evidence type="ECO:0000256" key="6">
    <source>
        <dbReference type="ARBA" id="ARBA00023242"/>
    </source>
</evidence>
<dbReference type="VEuPathDB" id="FungiDB:F503_01421"/>
<dbReference type="PANTHER" id="PTHR36206">
    <property type="entry name" value="ASPERCRYPTIN BIOSYNTHESIS CLUSTER-SPECIFIC TRANSCRIPTION REGULATOR ATNN-RELATED"/>
    <property type="match status" value="1"/>
</dbReference>
<keyword evidence="2" id="KW-0862">Zinc</keyword>
<keyword evidence="3" id="KW-0805">Transcription regulation</keyword>
<keyword evidence="4" id="KW-0238">DNA-binding</keyword>
<evidence type="ECO:0000256" key="5">
    <source>
        <dbReference type="ARBA" id="ARBA00023163"/>
    </source>
</evidence>
<keyword evidence="1" id="KW-0479">Metal-binding</keyword>